<evidence type="ECO:0000259" key="1">
    <source>
        <dbReference type="Pfam" id="PF00293"/>
    </source>
</evidence>
<proteinExistence type="predicted"/>
<gene>
    <name evidence="2" type="ORF">PCC6912_55880</name>
</gene>
<dbReference type="InterPro" id="IPR015797">
    <property type="entry name" value="NUDIX_hydrolase-like_dom_sf"/>
</dbReference>
<dbReference type="RefSeq" id="WP_016872412.1">
    <property type="nucleotide sequence ID" value="NZ_AJLN01000085.1"/>
</dbReference>
<dbReference type="GO" id="GO:0016787">
    <property type="term" value="F:hydrolase activity"/>
    <property type="evidence" value="ECO:0007669"/>
    <property type="project" value="UniProtKB-KW"/>
</dbReference>
<evidence type="ECO:0000313" key="3">
    <source>
        <dbReference type="Proteomes" id="UP000268857"/>
    </source>
</evidence>
<name>A0A3S0ZMT1_CHLFR</name>
<keyword evidence="3" id="KW-1185">Reference proteome</keyword>
<dbReference type="EMBL" id="RSCJ01000034">
    <property type="protein sequence ID" value="RUR73590.1"/>
    <property type="molecule type" value="Genomic_DNA"/>
</dbReference>
<dbReference type="Proteomes" id="UP000268857">
    <property type="component" value="Unassembled WGS sequence"/>
</dbReference>
<dbReference type="SUPFAM" id="SSF55811">
    <property type="entry name" value="Nudix"/>
    <property type="match status" value="1"/>
</dbReference>
<evidence type="ECO:0000313" key="2">
    <source>
        <dbReference type="EMBL" id="RUR73590.1"/>
    </source>
</evidence>
<protein>
    <submittedName>
        <fullName evidence="2">NUDIX hydrolase</fullName>
    </submittedName>
</protein>
<feature type="domain" description="Nudix hydrolase" evidence="1">
    <location>
        <begin position="46"/>
        <end position="134"/>
    </location>
</feature>
<dbReference type="OrthoDB" id="7376250at2"/>
<dbReference type="InterPro" id="IPR000086">
    <property type="entry name" value="NUDIX_hydrolase_dom"/>
</dbReference>
<dbReference type="CDD" id="cd04688">
    <property type="entry name" value="NUDIX_Hydrolase"/>
    <property type="match status" value="1"/>
</dbReference>
<keyword evidence="2" id="KW-0378">Hydrolase</keyword>
<dbReference type="Pfam" id="PF00293">
    <property type="entry name" value="NUDIX"/>
    <property type="match status" value="1"/>
</dbReference>
<dbReference type="Gene3D" id="3.90.79.10">
    <property type="entry name" value="Nucleoside Triphosphate Pyrophosphohydrolase"/>
    <property type="match status" value="1"/>
</dbReference>
<dbReference type="AlphaFoldDB" id="A0A3S0ZMT1"/>
<organism evidence="2 3">
    <name type="scientific">Chlorogloeopsis fritschii PCC 6912</name>
    <dbReference type="NCBI Taxonomy" id="211165"/>
    <lineage>
        <taxon>Bacteria</taxon>
        <taxon>Bacillati</taxon>
        <taxon>Cyanobacteriota</taxon>
        <taxon>Cyanophyceae</taxon>
        <taxon>Nostocales</taxon>
        <taxon>Chlorogloeopsidaceae</taxon>
        <taxon>Chlorogloeopsis</taxon>
    </lineage>
</organism>
<accession>A0A3S0ZMT1</accession>
<dbReference type="STRING" id="211165.GCA_000317285_03301"/>
<reference evidence="2 3" key="1">
    <citation type="journal article" date="2019" name="Genome Biol. Evol.">
        <title>Day and night: Metabolic profiles and evolutionary relationships of six axenic non-marine cyanobacteria.</title>
        <authorList>
            <person name="Will S.E."/>
            <person name="Henke P."/>
            <person name="Boedeker C."/>
            <person name="Huang S."/>
            <person name="Brinkmann H."/>
            <person name="Rohde M."/>
            <person name="Jarek M."/>
            <person name="Friedl T."/>
            <person name="Seufert S."/>
            <person name="Schumacher M."/>
            <person name="Overmann J."/>
            <person name="Neumann-Schaal M."/>
            <person name="Petersen J."/>
        </authorList>
    </citation>
    <scope>NUCLEOTIDE SEQUENCE [LARGE SCALE GENOMIC DNA]</scope>
    <source>
        <strain evidence="2 3">PCC 6912</strain>
    </source>
</reference>
<comment type="caution">
    <text evidence="2">The sequence shown here is derived from an EMBL/GenBank/DDBJ whole genome shotgun (WGS) entry which is preliminary data.</text>
</comment>
<sequence>MGKSREIRVLALGLIRDGEYAKRTLRERLFISQGYDKFTQQIFYRALGGGIDFGETSLEALKREFQEEIQAELTNIRYLGCLENIFIYNNQPGHEIIQLYECDFVDPNFYQLEKIEFAEGERQKTALWVEISRFKSGELKLVPEQIFEFL</sequence>